<evidence type="ECO:0000256" key="1">
    <source>
        <dbReference type="ARBA" id="ARBA00022741"/>
    </source>
</evidence>
<dbReference type="AlphaFoldDB" id="A0A0G4F4G2"/>
<protein>
    <recommendedName>
        <fullName evidence="8">CobW C-terminal domain-containing protein</fullName>
    </recommendedName>
</protein>
<feature type="domain" description="CobW C-terminal" evidence="8">
    <location>
        <begin position="431"/>
        <end position="575"/>
    </location>
</feature>
<dbReference type="InterPro" id="IPR051927">
    <property type="entry name" value="Zn_Chap_cDPG_Synth"/>
</dbReference>
<feature type="chain" id="PRO_5005188584" description="CobW C-terminal domain-containing protein" evidence="7">
    <location>
        <begin position="18"/>
        <end position="630"/>
    </location>
</feature>
<dbReference type="STRING" id="1169540.A0A0G4F4G2"/>
<feature type="region of interest" description="Disordered" evidence="6">
    <location>
        <begin position="360"/>
        <end position="423"/>
    </location>
</feature>
<dbReference type="PANTHER" id="PTHR43603:SF1">
    <property type="entry name" value="ZINC-REGULATED GTPASE METALLOPROTEIN ACTIVATOR 1"/>
    <property type="match status" value="1"/>
</dbReference>
<gene>
    <name evidence="9" type="ORF">Vbra_8825</name>
</gene>
<dbReference type="EMBL" id="CDMY01000373">
    <property type="protein sequence ID" value="CEM06936.1"/>
    <property type="molecule type" value="Genomic_DNA"/>
</dbReference>
<dbReference type="Gene3D" id="3.30.1220.10">
    <property type="entry name" value="CobW-like, C-terminal domain"/>
    <property type="match status" value="1"/>
</dbReference>
<keyword evidence="1" id="KW-0547">Nucleotide-binding</keyword>
<evidence type="ECO:0000256" key="2">
    <source>
        <dbReference type="ARBA" id="ARBA00022801"/>
    </source>
</evidence>
<dbReference type="Proteomes" id="UP000041254">
    <property type="component" value="Unassembled WGS sequence"/>
</dbReference>
<dbReference type="GO" id="GO:0000166">
    <property type="term" value="F:nucleotide binding"/>
    <property type="evidence" value="ECO:0007669"/>
    <property type="project" value="UniProtKB-KW"/>
</dbReference>
<comment type="similarity">
    <text evidence="4">Belongs to the SIMIBI class G3E GTPase family. ZNG1 subfamily.</text>
</comment>
<name>A0A0G4F4G2_VITBC</name>
<keyword evidence="10" id="KW-1185">Reference proteome</keyword>
<dbReference type="VEuPathDB" id="CryptoDB:Vbra_8825"/>
<dbReference type="SUPFAM" id="SSF52540">
    <property type="entry name" value="P-loop containing nucleoside triphosphate hydrolases"/>
    <property type="match status" value="1"/>
</dbReference>
<dbReference type="OrthoDB" id="272672at2759"/>
<keyword evidence="2" id="KW-0378">Hydrolase</keyword>
<dbReference type="CDD" id="cd03112">
    <property type="entry name" value="CobW-like"/>
    <property type="match status" value="1"/>
</dbReference>
<dbReference type="InParanoid" id="A0A0G4F4G2"/>
<dbReference type="PANTHER" id="PTHR43603">
    <property type="entry name" value="COBW DOMAIN-CONTAINING PROTEIN DDB_G0274527"/>
    <property type="match status" value="1"/>
</dbReference>
<proteinExistence type="inferred from homology"/>
<comment type="catalytic activity">
    <reaction evidence="5">
        <text>GTP + H2O = GDP + phosphate + H(+)</text>
        <dbReference type="Rhea" id="RHEA:19669"/>
        <dbReference type="ChEBI" id="CHEBI:15377"/>
        <dbReference type="ChEBI" id="CHEBI:15378"/>
        <dbReference type="ChEBI" id="CHEBI:37565"/>
        <dbReference type="ChEBI" id="CHEBI:43474"/>
        <dbReference type="ChEBI" id="CHEBI:58189"/>
    </reaction>
    <physiologicalReaction direction="left-to-right" evidence="5">
        <dbReference type="Rhea" id="RHEA:19670"/>
    </physiologicalReaction>
</comment>
<dbReference type="GO" id="GO:0016787">
    <property type="term" value="F:hydrolase activity"/>
    <property type="evidence" value="ECO:0007669"/>
    <property type="project" value="UniProtKB-KW"/>
</dbReference>
<evidence type="ECO:0000256" key="6">
    <source>
        <dbReference type="SAM" id="MobiDB-lite"/>
    </source>
</evidence>
<reference evidence="9 10" key="1">
    <citation type="submission" date="2014-11" db="EMBL/GenBank/DDBJ databases">
        <authorList>
            <person name="Zhu J."/>
            <person name="Qi W."/>
            <person name="Song R."/>
        </authorList>
    </citation>
    <scope>NUCLEOTIDE SEQUENCE [LARGE SCALE GENOMIC DNA]</scope>
</reference>
<feature type="region of interest" description="Disordered" evidence="6">
    <location>
        <begin position="606"/>
        <end position="630"/>
    </location>
</feature>
<evidence type="ECO:0000256" key="3">
    <source>
        <dbReference type="ARBA" id="ARBA00023186"/>
    </source>
</evidence>
<dbReference type="InterPro" id="IPR027417">
    <property type="entry name" value="P-loop_NTPase"/>
</dbReference>
<feature type="compositionally biased region" description="Basic and acidic residues" evidence="6">
    <location>
        <begin position="392"/>
        <end position="405"/>
    </location>
</feature>
<feature type="compositionally biased region" description="Basic and acidic residues" evidence="6">
    <location>
        <begin position="374"/>
        <end position="383"/>
    </location>
</feature>
<dbReference type="InterPro" id="IPR003495">
    <property type="entry name" value="CobW/HypB/UreG_nucleotide-bd"/>
</dbReference>
<dbReference type="InterPro" id="IPR011629">
    <property type="entry name" value="CobW-like_C"/>
</dbReference>
<accession>A0A0G4F4G2</accession>
<evidence type="ECO:0000256" key="4">
    <source>
        <dbReference type="ARBA" id="ARBA00034320"/>
    </source>
</evidence>
<evidence type="ECO:0000259" key="8">
    <source>
        <dbReference type="SMART" id="SM00833"/>
    </source>
</evidence>
<keyword evidence="7" id="KW-0732">Signal</keyword>
<dbReference type="Pfam" id="PF02492">
    <property type="entry name" value="cobW"/>
    <property type="match status" value="1"/>
</dbReference>
<dbReference type="OMA" id="CIVNDVA"/>
<dbReference type="SMART" id="SM00833">
    <property type="entry name" value="CobW_C"/>
    <property type="match status" value="1"/>
</dbReference>
<organism evidence="9 10">
    <name type="scientific">Vitrella brassicaformis (strain CCMP3155)</name>
    <dbReference type="NCBI Taxonomy" id="1169540"/>
    <lineage>
        <taxon>Eukaryota</taxon>
        <taxon>Sar</taxon>
        <taxon>Alveolata</taxon>
        <taxon>Colpodellida</taxon>
        <taxon>Vitrellaceae</taxon>
        <taxon>Vitrella</taxon>
    </lineage>
</organism>
<evidence type="ECO:0000313" key="10">
    <source>
        <dbReference type="Proteomes" id="UP000041254"/>
    </source>
</evidence>
<feature type="signal peptide" evidence="7">
    <location>
        <begin position="1"/>
        <end position="17"/>
    </location>
</feature>
<dbReference type="InterPro" id="IPR036627">
    <property type="entry name" value="CobW-likC_sf"/>
</dbReference>
<dbReference type="Gene3D" id="3.40.50.300">
    <property type="entry name" value="P-loop containing nucleotide triphosphate hydrolases"/>
    <property type="match status" value="1"/>
</dbReference>
<evidence type="ECO:0000256" key="5">
    <source>
        <dbReference type="ARBA" id="ARBA00049117"/>
    </source>
</evidence>
<dbReference type="SUPFAM" id="SSF90002">
    <property type="entry name" value="Hypothetical protein YjiA, C-terminal domain"/>
    <property type="match status" value="1"/>
</dbReference>
<sequence length="630" mass="69873">MSLFVGILASCLSQLHAISPDPAPWRRGSVSNAFIAGSFGPTRHRSAPRLLRRSRLGASAVDQPAVLDGLLASPADLPVDEATKASRVPITILSGFLGAGKTTLLKNILENKEGLRIGVIVNDMASVNIDAKLLREQTDDGSLEEGSSGDPLQQYAGDIMELQNGCACCTATDEFRDAVIAILRLGTRRGTQWDHIVIEMSGIAEPRAVREQFQLMEEAGSNIFEETALDTMVTVVDSSAFLDAYGTSEEIQRAPAWAFQDPMRFLEALSMRHRGIQRPVVDLLVEQIEAADICVLNKIDTIEAQQLPVLKAVIRALNEQARIVETAYGRLPLRSVLGCMEGKGLAQLTDITQLKETIHRAKEQDEHHHHHHHDDHDDHSHAHDHSHHHHDHDHSHGHDHSHSDCTDPDCTDPTHDHSHDTMTTAEKRFGINSFVYSRRRPFHPDRLAKVLAAMPAADNPLAASFRPDGELETSDDGVASVLSRLFRSKGFLWLASSDVTCWEWSLAGRHLDFETFGRWWASVSAKDWPEQWKGKILEDFDGEFGDRRQEIVFIGREVAQSDNRQQLESALDDALLSDEELSVYRSNAKDDAELMKAFPVEPLQQLLSGQNRPPTEQPVGQAPSARFTAG</sequence>
<evidence type="ECO:0000256" key="7">
    <source>
        <dbReference type="SAM" id="SignalP"/>
    </source>
</evidence>
<keyword evidence="3" id="KW-0143">Chaperone</keyword>
<dbReference type="PhylomeDB" id="A0A0G4F4G2"/>
<feature type="compositionally biased region" description="Basic and acidic residues" evidence="6">
    <location>
        <begin position="412"/>
        <end position="423"/>
    </location>
</feature>
<evidence type="ECO:0000313" key="9">
    <source>
        <dbReference type="EMBL" id="CEM06936.1"/>
    </source>
</evidence>
<dbReference type="Pfam" id="PF07683">
    <property type="entry name" value="CobW_C"/>
    <property type="match status" value="1"/>
</dbReference>